<dbReference type="KEGG" id="amuc:Pan181_13970"/>
<dbReference type="RefSeq" id="WP_145246095.1">
    <property type="nucleotide sequence ID" value="NZ_CP036278.1"/>
</dbReference>
<dbReference type="EMBL" id="CP036278">
    <property type="protein sequence ID" value="QDU55211.1"/>
    <property type="molecule type" value="Genomic_DNA"/>
</dbReference>
<feature type="signal peptide" evidence="1">
    <location>
        <begin position="1"/>
        <end position="22"/>
    </location>
</feature>
<keyword evidence="1" id="KW-0732">Signal</keyword>
<name>A0A518AKF3_9BACT</name>
<gene>
    <name evidence="2" type="ORF">Pan181_13970</name>
</gene>
<dbReference type="Proteomes" id="UP000315750">
    <property type="component" value="Chromosome"/>
</dbReference>
<dbReference type="OrthoDB" id="250033at2"/>
<feature type="chain" id="PRO_5021876434" description="MucB/RseB N-terminal domain-containing protein" evidence="1">
    <location>
        <begin position="23"/>
        <end position="299"/>
    </location>
</feature>
<evidence type="ECO:0008006" key="4">
    <source>
        <dbReference type="Google" id="ProtNLM"/>
    </source>
</evidence>
<proteinExistence type="predicted"/>
<evidence type="ECO:0000256" key="1">
    <source>
        <dbReference type="SAM" id="SignalP"/>
    </source>
</evidence>
<sequence length="299" mass="33060" precursor="true">MKPAAWINLFAIALMVSAPLKAQEPTLAPPPAGEKVTLAYKFKAGDILRYTIDHRASVQSTIEGTTQKAVTRSESLKVWKVQDVMSDGEIEFIHMVDRVKMTNRLPDRAEMVYDSEKDKTPPPGFEDAARAVGTPLSLIRMSPRGEVIEREVKHHQPAADTEAPVTLLLPAEPVAVGDTWNEPRTVAVRTADGASREVKTRRHFELTKVSNGIATIEASYQVLSSVDPAIQSQLVQRLMKGTVKFDIEKGQVVSQRMEVDERVLGFAGPTSSMHYVMLMTEDLVDDQESSIARKPVDVK</sequence>
<dbReference type="AlphaFoldDB" id="A0A518AKF3"/>
<evidence type="ECO:0000313" key="2">
    <source>
        <dbReference type="EMBL" id="QDU55211.1"/>
    </source>
</evidence>
<keyword evidence="3" id="KW-1185">Reference proteome</keyword>
<reference evidence="2 3" key="1">
    <citation type="submission" date="2019-02" db="EMBL/GenBank/DDBJ databases">
        <title>Deep-cultivation of Planctomycetes and their phenomic and genomic characterization uncovers novel biology.</title>
        <authorList>
            <person name="Wiegand S."/>
            <person name="Jogler M."/>
            <person name="Boedeker C."/>
            <person name="Pinto D."/>
            <person name="Vollmers J."/>
            <person name="Rivas-Marin E."/>
            <person name="Kohn T."/>
            <person name="Peeters S.H."/>
            <person name="Heuer A."/>
            <person name="Rast P."/>
            <person name="Oberbeckmann S."/>
            <person name="Bunk B."/>
            <person name="Jeske O."/>
            <person name="Meyerdierks A."/>
            <person name="Storesund J.E."/>
            <person name="Kallscheuer N."/>
            <person name="Luecker S."/>
            <person name="Lage O.M."/>
            <person name="Pohl T."/>
            <person name="Merkel B.J."/>
            <person name="Hornburger P."/>
            <person name="Mueller R.-W."/>
            <person name="Bruemmer F."/>
            <person name="Labrenz M."/>
            <person name="Spormann A.M."/>
            <person name="Op den Camp H."/>
            <person name="Overmann J."/>
            <person name="Amann R."/>
            <person name="Jetten M.S.M."/>
            <person name="Mascher T."/>
            <person name="Medema M.H."/>
            <person name="Devos D.P."/>
            <person name="Kaster A.-K."/>
            <person name="Ovreas L."/>
            <person name="Rohde M."/>
            <person name="Galperin M.Y."/>
            <person name="Jogler C."/>
        </authorList>
    </citation>
    <scope>NUCLEOTIDE SEQUENCE [LARGE SCALE GENOMIC DNA]</scope>
    <source>
        <strain evidence="2 3">Pan181</strain>
    </source>
</reference>
<protein>
    <recommendedName>
        <fullName evidence="4">MucB/RseB N-terminal domain-containing protein</fullName>
    </recommendedName>
</protein>
<accession>A0A518AKF3</accession>
<organism evidence="2 3">
    <name type="scientific">Aeoliella mucimassa</name>
    <dbReference type="NCBI Taxonomy" id="2527972"/>
    <lineage>
        <taxon>Bacteria</taxon>
        <taxon>Pseudomonadati</taxon>
        <taxon>Planctomycetota</taxon>
        <taxon>Planctomycetia</taxon>
        <taxon>Pirellulales</taxon>
        <taxon>Lacipirellulaceae</taxon>
        <taxon>Aeoliella</taxon>
    </lineage>
</organism>
<evidence type="ECO:0000313" key="3">
    <source>
        <dbReference type="Proteomes" id="UP000315750"/>
    </source>
</evidence>